<accession>A0A3S8U2K3</accession>
<organism evidence="1 2">
    <name type="scientific">Tabrizicola piscis</name>
    <dbReference type="NCBI Taxonomy" id="2494374"/>
    <lineage>
        <taxon>Bacteria</taxon>
        <taxon>Pseudomonadati</taxon>
        <taxon>Pseudomonadota</taxon>
        <taxon>Alphaproteobacteria</taxon>
        <taxon>Rhodobacterales</taxon>
        <taxon>Paracoccaceae</taxon>
        <taxon>Tabrizicola</taxon>
    </lineage>
</organism>
<dbReference type="AlphaFoldDB" id="A0A3S8U2K3"/>
<sequence length="221" mass="24000">MFLRDFFLWRKPVRPETASPDVALALLEVCANAEHAGTADTAAPTRSMVLQLEPYLDAPEPVVAEPVAVADSERRHAMVLRRITPLPLPAKADATARQEALLERLCIVHDPNEVVVTGQDRVARILMVNRRMMSARFSLPGQVDEVFSFQKKRASKRAAKDVADTLLGFCADPVDLVVTERPMSGVFDVAAGLAVSDIASVQRGEMEPDSLAEADLEAVAG</sequence>
<dbReference type="EMBL" id="CP034328">
    <property type="protein sequence ID" value="AZL57841.1"/>
    <property type="molecule type" value="Genomic_DNA"/>
</dbReference>
<evidence type="ECO:0000313" key="1">
    <source>
        <dbReference type="EMBL" id="AZL57841.1"/>
    </source>
</evidence>
<keyword evidence="2" id="KW-1185">Reference proteome</keyword>
<dbReference type="KEGG" id="taw:EI545_02700"/>
<evidence type="ECO:0000313" key="2">
    <source>
        <dbReference type="Proteomes" id="UP000282002"/>
    </source>
</evidence>
<reference evidence="1 2" key="1">
    <citation type="submission" date="2018-12" db="EMBL/GenBank/DDBJ databases">
        <title>Complete genome sequencing of Tabrizicola sp. K13M18.</title>
        <authorList>
            <person name="Bae J.-W."/>
        </authorList>
    </citation>
    <scope>NUCLEOTIDE SEQUENCE [LARGE SCALE GENOMIC DNA]</scope>
    <source>
        <strain evidence="1 2">K13M18</strain>
    </source>
</reference>
<dbReference type="RefSeq" id="WP_125324042.1">
    <property type="nucleotide sequence ID" value="NZ_CP034328.1"/>
</dbReference>
<protein>
    <submittedName>
        <fullName evidence="1">Uncharacterized protein</fullName>
    </submittedName>
</protein>
<name>A0A3S8U2K3_9RHOB</name>
<proteinExistence type="predicted"/>
<dbReference type="Proteomes" id="UP000282002">
    <property type="component" value="Chromosome"/>
</dbReference>
<gene>
    <name evidence="1" type="ORF">EI545_02700</name>
</gene>